<evidence type="ECO:0000313" key="7">
    <source>
        <dbReference type="EMBL" id="KAF2074911.1"/>
    </source>
</evidence>
<dbReference type="SUPFAM" id="SSF46565">
    <property type="entry name" value="Chaperone J-domain"/>
    <property type="match status" value="1"/>
</dbReference>
<dbReference type="CDD" id="cd06257">
    <property type="entry name" value="DnaJ"/>
    <property type="match status" value="1"/>
</dbReference>
<feature type="region of interest" description="Disordered" evidence="4">
    <location>
        <begin position="444"/>
        <end position="509"/>
    </location>
</feature>
<dbReference type="Proteomes" id="UP000695562">
    <property type="component" value="Unassembled WGS sequence"/>
</dbReference>
<dbReference type="Pfam" id="PF00226">
    <property type="entry name" value="DnaJ"/>
    <property type="match status" value="1"/>
</dbReference>
<dbReference type="SMART" id="SM00271">
    <property type="entry name" value="DnaJ"/>
    <property type="match status" value="1"/>
</dbReference>
<evidence type="ECO:0000256" key="2">
    <source>
        <dbReference type="ARBA" id="ARBA00022803"/>
    </source>
</evidence>
<dbReference type="Pfam" id="PF14559">
    <property type="entry name" value="TPR_19"/>
    <property type="match status" value="1"/>
</dbReference>
<keyword evidence="8" id="KW-1185">Reference proteome</keyword>
<comment type="caution">
    <text evidence="7">The sequence shown here is derived from an EMBL/GenBank/DDBJ whole genome shotgun (WGS) entry which is preliminary data.</text>
</comment>
<dbReference type="Gene3D" id="1.10.287.110">
    <property type="entry name" value="DnaJ domain"/>
    <property type="match status" value="1"/>
</dbReference>
<feature type="compositionally biased region" description="Gly residues" evidence="4">
    <location>
        <begin position="479"/>
        <end position="488"/>
    </location>
</feature>
<keyword evidence="1" id="KW-0677">Repeat</keyword>
<feature type="compositionally biased region" description="Basic and acidic residues" evidence="4">
    <location>
        <begin position="445"/>
        <end position="457"/>
    </location>
</feature>
<dbReference type="InterPro" id="IPR036869">
    <property type="entry name" value="J_dom_sf"/>
</dbReference>
<dbReference type="Pfam" id="PF12895">
    <property type="entry name" value="ANAPC3"/>
    <property type="match status" value="1"/>
</dbReference>
<protein>
    <recommendedName>
        <fullName evidence="6">J domain-containing protein</fullName>
    </recommendedName>
</protein>
<evidence type="ECO:0000256" key="1">
    <source>
        <dbReference type="ARBA" id="ARBA00022737"/>
    </source>
</evidence>
<evidence type="ECO:0000256" key="3">
    <source>
        <dbReference type="PROSITE-ProRule" id="PRU00339"/>
    </source>
</evidence>
<feature type="domain" description="J" evidence="6">
    <location>
        <begin position="389"/>
        <end position="456"/>
    </location>
</feature>
<dbReference type="PROSITE" id="PS50293">
    <property type="entry name" value="TPR_REGION"/>
    <property type="match status" value="1"/>
</dbReference>
<dbReference type="PANTHER" id="PTHR45188">
    <property type="entry name" value="DNAJ PROTEIN P58IPK HOMOLOG"/>
    <property type="match status" value="1"/>
</dbReference>
<name>A0A8J4UTV3_9MYCE</name>
<feature type="repeat" description="TPR" evidence="3">
    <location>
        <begin position="217"/>
        <end position="250"/>
    </location>
</feature>
<dbReference type="InterPro" id="IPR019734">
    <property type="entry name" value="TPR_rpt"/>
</dbReference>
<dbReference type="Gene3D" id="1.25.40.10">
    <property type="entry name" value="Tetratricopeptide repeat domain"/>
    <property type="match status" value="1"/>
</dbReference>
<organism evidence="7 8">
    <name type="scientific">Polysphondylium violaceum</name>
    <dbReference type="NCBI Taxonomy" id="133409"/>
    <lineage>
        <taxon>Eukaryota</taxon>
        <taxon>Amoebozoa</taxon>
        <taxon>Evosea</taxon>
        <taxon>Eumycetozoa</taxon>
        <taxon>Dictyostelia</taxon>
        <taxon>Dictyosteliales</taxon>
        <taxon>Dictyosteliaceae</taxon>
        <taxon>Polysphondylium</taxon>
    </lineage>
</organism>
<feature type="chain" id="PRO_5035249517" description="J domain-containing protein" evidence="5">
    <location>
        <begin position="21"/>
        <end position="509"/>
    </location>
</feature>
<evidence type="ECO:0000259" key="6">
    <source>
        <dbReference type="PROSITE" id="PS50076"/>
    </source>
</evidence>
<feature type="signal peptide" evidence="5">
    <location>
        <begin position="1"/>
        <end position="20"/>
    </location>
</feature>
<feature type="repeat" description="TPR" evidence="3">
    <location>
        <begin position="68"/>
        <end position="101"/>
    </location>
</feature>
<dbReference type="SUPFAM" id="SSF48452">
    <property type="entry name" value="TPR-like"/>
    <property type="match status" value="2"/>
</dbReference>
<gene>
    <name evidence="7" type="ORF">CYY_003788</name>
</gene>
<evidence type="ECO:0000256" key="4">
    <source>
        <dbReference type="SAM" id="MobiDB-lite"/>
    </source>
</evidence>
<dbReference type="InterPro" id="IPR001623">
    <property type="entry name" value="DnaJ_domain"/>
</dbReference>
<dbReference type="SMART" id="SM00028">
    <property type="entry name" value="TPR"/>
    <property type="match status" value="8"/>
</dbReference>
<dbReference type="PROSITE" id="PS51257">
    <property type="entry name" value="PROKAR_LIPOPROTEIN"/>
    <property type="match status" value="1"/>
</dbReference>
<evidence type="ECO:0000313" key="8">
    <source>
        <dbReference type="Proteomes" id="UP000695562"/>
    </source>
</evidence>
<dbReference type="EMBL" id="AJWJ01000123">
    <property type="protein sequence ID" value="KAF2074911.1"/>
    <property type="molecule type" value="Genomic_DNA"/>
</dbReference>
<accession>A0A8J4UTV3</accession>
<dbReference type="Pfam" id="PF00515">
    <property type="entry name" value="TPR_1"/>
    <property type="match status" value="1"/>
</dbReference>
<keyword evidence="5" id="KW-0732">Signal</keyword>
<dbReference type="PROSITE" id="PS50005">
    <property type="entry name" value="TPR"/>
    <property type="match status" value="3"/>
</dbReference>
<dbReference type="InterPro" id="IPR011990">
    <property type="entry name" value="TPR-like_helical_dom_sf"/>
</dbReference>
<evidence type="ECO:0000256" key="5">
    <source>
        <dbReference type="SAM" id="SignalP"/>
    </source>
</evidence>
<keyword evidence="2 3" id="KW-0802">TPR repeat</keyword>
<dbReference type="PANTHER" id="PTHR45188:SF2">
    <property type="entry name" value="DNAJ HOMOLOG SUBFAMILY C MEMBER 7"/>
    <property type="match status" value="1"/>
</dbReference>
<proteinExistence type="predicted"/>
<reference evidence="7" key="1">
    <citation type="submission" date="2020-01" db="EMBL/GenBank/DDBJ databases">
        <title>Development of genomics and gene disruption for Polysphondylium violaceum indicates a role for the polyketide synthase stlB in stalk morphogenesis.</title>
        <authorList>
            <person name="Narita B."/>
            <person name="Kawabe Y."/>
            <person name="Kin K."/>
            <person name="Saito T."/>
            <person name="Gibbs R."/>
            <person name="Kuspa A."/>
            <person name="Muzny D."/>
            <person name="Queller D."/>
            <person name="Richards S."/>
            <person name="Strassman J."/>
            <person name="Sucgang R."/>
            <person name="Worley K."/>
            <person name="Schaap P."/>
        </authorList>
    </citation>
    <scope>NUCLEOTIDE SEQUENCE</scope>
    <source>
        <strain evidence="7">QSvi11</strain>
    </source>
</reference>
<dbReference type="InterPro" id="IPR018253">
    <property type="entry name" value="DnaJ_domain_CS"/>
</dbReference>
<feature type="compositionally biased region" description="Low complexity" evidence="4">
    <location>
        <begin position="489"/>
        <end position="509"/>
    </location>
</feature>
<sequence>MKLPILTILLLTLSITFVSCLTPKEHIEKFIKEGDELFKGGKYDSALKKYSDAIDTIGTDYEHFPEIVSLFFKRAGIYHSRGKLLLALSDVNRAIEINPENVHAKIKRAKIQTSLGRFENAMDEYKHILKSKPDQRQAKDALAQLKTDITTLEKVREMVNVKHNYKEALPLLDKLLKNIQDLKEARLLRTECYYLLGDHRRALEETTAILKSEPKCVPAFYWRGRSFFSVGEKDAALKYLNEGLAFDPENELCLKQVQDINKFEKASNNAKELFNQNRFDQAIIQIKQALEVEPNSQIHSLPLYVLECKANLKQKKPKEAITSCNKAIELDEGSADAYFSRGEVYMYEEDYDKALRDYNKANELRPHDQAITEGIHRAQRGQSMAKRKDLYKILGIPKTATDREVKKAFKVLALQNHPDKSAPEDREAAEKKYMEISHAYEILSDQEKRERYDRGEDVDGSGGNPQQQRGQHGFPFNPFGGGGFGGFGQQQQQHGGQQHFTFNFGGFGR</sequence>
<dbReference type="PROSITE" id="PS50076">
    <property type="entry name" value="DNAJ_2"/>
    <property type="match status" value="1"/>
</dbReference>
<feature type="repeat" description="TPR" evidence="3">
    <location>
        <begin position="335"/>
        <end position="368"/>
    </location>
</feature>
<dbReference type="PROSITE" id="PS00636">
    <property type="entry name" value="DNAJ_1"/>
    <property type="match status" value="1"/>
</dbReference>
<dbReference type="AlphaFoldDB" id="A0A8J4UTV3"/>
<dbReference type="OrthoDB" id="1726119at2759"/>
<dbReference type="PRINTS" id="PR00625">
    <property type="entry name" value="JDOMAIN"/>
</dbReference>